<evidence type="ECO:0000259" key="1">
    <source>
        <dbReference type="PROSITE" id="PS51186"/>
    </source>
</evidence>
<dbReference type="SUPFAM" id="SSF55729">
    <property type="entry name" value="Acyl-CoA N-acyltransferases (Nat)"/>
    <property type="match status" value="1"/>
</dbReference>
<comment type="caution">
    <text evidence="2">The sequence shown here is derived from an EMBL/GenBank/DDBJ whole genome shotgun (WGS) entry which is preliminary data.</text>
</comment>
<proteinExistence type="predicted"/>
<dbReference type="GO" id="GO:0016747">
    <property type="term" value="F:acyltransferase activity, transferring groups other than amino-acyl groups"/>
    <property type="evidence" value="ECO:0007669"/>
    <property type="project" value="InterPro"/>
</dbReference>
<accession>A0AAV3XDX9</accession>
<organism evidence="2 3">
    <name type="scientific">Microseira wollei NIES-4236</name>
    <dbReference type="NCBI Taxonomy" id="2530354"/>
    <lineage>
        <taxon>Bacteria</taxon>
        <taxon>Bacillati</taxon>
        <taxon>Cyanobacteriota</taxon>
        <taxon>Cyanophyceae</taxon>
        <taxon>Oscillatoriophycideae</taxon>
        <taxon>Aerosakkonematales</taxon>
        <taxon>Aerosakkonemataceae</taxon>
        <taxon>Microseira</taxon>
    </lineage>
</organism>
<dbReference type="InterPro" id="IPR016181">
    <property type="entry name" value="Acyl_CoA_acyltransferase"/>
</dbReference>
<dbReference type="Proteomes" id="UP001050975">
    <property type="component" value="Unassembled WGS sequence"/>
</dbReference>
<sequence>MIIQLPSRKLLTNSAKIEIDWMRESEKEAVRNLLNAVILEGKTYPQEQPLSESEFAAYWLSSDAFVARAIDDTTTSGPGEVLGSFYLKPNFPGRSSHICNAGFIVQRGERGKGIGRVMGEAMLEIAASRGYQGVMFNLVFETNIPSLNLWQSLGFQTIGRIPKAALLVEGQVVDALILYRSLA</sequence>
<dbReference type="CDD" id="cd04301">
    <property type="entry name" value="NAT_SF"/>
    <property type="match status" value="1"/>
</dbReference>
<dbReference type="Pfam" id="PF00583">
    <property type="entry name" value="Acetyltransf_1"/>
    <property type="match status" value="1"/>
</dbReference>
<dbReference type="PROSITE" id="PS51186">
    <property type="entry name" value="GNAT"/>
    <property type="match status" value="1"/>
</dbReference>
<dbReference type="InterPro" id="IPR052742">
    <property type="entry name" value="Mito_N-acetyltransferase"/>
</dbReference>
<keyword evidence="3" id="KW-1185">Reference proteome</keyword>
<evidence type="ECO:0000313" key="2">
    <source>
        <dbReference type="EMBL" id="GET39616.1"/>
    </source>
</evidence>
<feature type="domain" description="N-acetyltransferase" evidence="1">
    <location>
        <begin position="17"/>
        <end position="183"/>
    </location>
</feature>
<dbReference type="PANTHER" id="PTHR43138:SF1">
    <property type="entry name" value="N-ACETYLTRANSFERASE ACA1"/>
    <property type="match status" value="1"/>
</dbReference>
<protein>
    <submittedName>
        <fullName evidence="2">GCN5-related N-acetyltransferase</fullName>
    </submittedName>
</protein>
<gene>
    <name evidence="2" type="ORF">MiSe_43870</name>
</gene>
<evidence type="ECO:0000313" key="3">
    <source>
        <dbReference type="Proteomes" id="UP001050975"/>
    </source>
</evidence>
<dbReference type="InterPro" id="IPR000182">
    <property type="entry name" value="GNAT_dom"/>
</dbReference>
<dbReference type="AlphaFoldDB" id="A0AAV3XDX9"/>
<reference evidence="2" key="1">
    <citation type="submission" date="2019-10" db="EMBL/GenBank/DDBJ databases">
        <title>Draft genome sequece of Microseira wollei NIES-4236.</title>
        <authorList>
            <person name="Yamaguchi H."/>
            <person name="Suzuki S."/>
            <person name="Kawachi M."/>
        </authorList>
    </citation>
    <scope>NUCLEOTIDE SEQUENCE</scope>
    <source>
        <strain evidence="2">NIES-4236</strain>
    </source>
</reference>
<dbReference type="PANTHER" id="PTHR43138">
    <property type="entry name" value="ACETYLTRANSFERASE, GNAT FAMILY"/>
    <property type="match status" value="1"/>
</dbReference>
<dbReference type="EMBL" id="BLAY01000069">
    <property type="protein sequence ID" value="GET39616.1"/>
    <property type="molecule type" value="Genomic_DNA"/>
</dbReference>
<name>A0AAV3XDX9_9CYAN</name>
<dbReference type="Gene3D" id="3.40.630.30">
    <property type="match status" value="1"/>
</dbReference>